<dbReference type="Pfam" id="PF25209">
    <property type="entry name" value="Phage_capsid_4"/>
    <property type="match status" value="1"/>
</dbReference>
<name>A0A0F9AUX5_9ZZZZ</name>
<reference evidence="1" key="1">
    <citation type="journal article" date="2015" name="Nature">
        <title>Complex archaea that bridge the gap between prokaryotes and eukaryotes.</title>
        <authorList>
            <person name="Spang A."/>
            <person name="Saw J.H."/>
            <person name="Jorgensen S.L."/>
            <person name="Zaremba-Niedzwiedzka K."/>
            <person name="Martijn J."/>
            <person name="Lind A.E."/>
            <person name="van Eijk R."/>
            <person name="Schleper C."/>
            <person name="Guy L."/>
            <person name="Ettema T.J."/>
        </authorList>
    </citation>
    <scope>NUCLEOTIDE SEQUENCE</scope>
</reference>
<accession>A0A0F9AUX5</accession>
<gene>
    <name evidence="1" type="ORF">LCGC14_2526210</name>
</gene>
<evidence type="ECO:0008006" key="2">
    <source>
        <dbReference type="Google" id="ProtNLM"/>
    </source>
</evidence>
<dbReference type="EMBL" id="LAZR01040873">
    <property type="protein sequence ID" value="KKL13394.1"/>
    <property type="molecule type" value="Genomic_DNA"/>
</dbReference>
<sequence length="282" mass="31650">MATVVRALFPDFATTSALPFLQEAIDWGRSLRPEWFQQVYNMKSTDRAHEQFTSYTKFGLFAETGEGSQVTYDTPIQGFDKTLTPLQYSLGFRTSKIAFDDDKTGPIRSLAEGLGQSWTETRNIITADHFNNGFNSAFAGPDGLPLFDTAHLREDGISFRNEMAASADFSVTSFRTAQIDFANFRDGRGKRRQLSPVSIMSAPDNFHNIAEVIRSTDRPDTGNRATNVQQGYFGGAPLNQITNHYLTDADAWFLIAEKAEHGLIMLEREPFNVQTDVEFNTR</sequence>
<comment type="caution">
    <text evidence="1">The sequence shown here is derived from an EMBL/GenBank/DDBJ whole genome shotgun (WGS) entry which is preliminary data.</text>
</comment>
<protein>
    <recommendedName>
        <fullName evidence="2">Bacteriophage Mu GpT domain-containing protein</fullName>
    </recommendedName>
</protein>
<organism evidence="1">
    <name type="scientific">marine sediment metagenome</name>
    <dbReference type="NCBI Taxonomy" id="412755"/>
    <lineage>
        <taxon>unclassified sequences</taxon>
        <taxon>metagenomes</taxon>
        <taxon>ecological metagenomes</taxon>
    </lineage>
</organism>
<dbReference type="AlphaFoldDB" id="A0A0F9AUX5"/>
<feature type="non-terminal residue" evidence="1">
    <location>
        <position position="282"/>
    </location>
</feature>
<evidence type="ECO:0000313" key="1">
    <source>
        <dbReference type="EMBL" id="KKL13394.1"/>
    </source>
</evidence>
<proteinExistence type="predicted"/>